<dbReference type="EMBL" id="QPII01000002">
    <property type="protein sequence ID" value="RCV91331.1"/>
    <property type="molecule type" value="Genomic_DNA"/>
</dbReference>
<accession>A0A368U3C3</accession>
<evidence type="ECO:0000256" key="5">
    <source>
        <dbReference type="ARBA" id="ARBA00022840"/>
    </source>
</evidence>
<dbReference type="InterPro" id="IPR031475">
    <property type="entry name" value="NBD_C"/>
</dbReference>
<reference evidence="9 10" key="1">
    <citation type="submission" date="2018-07" db="EMBL/GenBank/DDBJ databases">
        <title>Halomonas montanilacus sp. nov., isolated from Lake Pengyan on Tibetan Plateau.</title>
        <authorList>
            <person name="Lu H."/>
            <person name="Xing P."/>
            <person name="Wu Q."/>
        </authorList>
    </citation>
    <scope>NUCLEOTIDE SEQUENCE [LARGE SCALE GENOMIC DNA]</scope>
    <source>
        <strain evidence="9 10">PYC7W</strain>
    </source>
</reference>
<protein>
    <submittedName>
        <fullName evidence="9">Four-carbon acid sugar kinase family protein</fullName>
    </submittedName>
</protein>
<feature type="domain" description="Four-carbon acid sugar kinase N-terminal" evidence="7">
    <location>
        <begin position="11"/>
        <end position="222"/>
    </location>
</feature>
<proteinExistence type="inferred from homology"/>
<evidence type="ECO:0000259" key="8">
    <source>
        <dbReference type="Pfam" id="PF17042"/>
    </source>
</evidence>
<dbReference type="InterPro" id="IPR042213">
    <property type="entry name" value="NBD_C_sf"/>
</dbReference>
<keyword evidence="5" id="KW-0067">ATP-binding</keyword>
<keyword evidence="10" id="KW-1185">Reference proteome</keyword>
<gene>
    <name evidence="9" type="ORF">DU505_04660</name>
</gene>
<dbReference type="GO" id="GO:0005524">
    <property type="term" value="F:ATP binding"/>
    <property type="evidence" value="ECO:0007669"/>
    <property type="project" value="UniProtKB-KW"/>
</dbReference>
<keyword evidence="4 9" id="KW-0418">Kinase</keyword>
<evidence type="ECO:0000256" key="4">
    <source>
        <dbReference type="ARBA" id="ARBA00022777"/>
    </source>
</evidence>
<comment type="similarity">
    <text evidence="1">Belongs to the four-carbon acid sugar kinase family.</text>
</comment>
<keyword evidence="6" id="KW-0119">Carbohydrate metabolism</keyword>
<evidence type="ECO:0000256" key="2">
    <source>
        <dbReference type="ARBA" id="ARBA00022679"/>
    </source>
</evidence>
<evidence type="ECO:0000313" key="10">
    <source>
        <dbReference type="Proteomes" id="UP000252405"/>
    </source>
</evidence>
<name>A0A368U3C3_9GAMM</name>
<dbReference type="Pfam" id="PF07005">
    <property type="entry name" value="SBD_N"/>
    <property type="match status" value="1"/>
</dbReference>
<keyword evidence="3" id="KW-0547">Nucleotide-binding</keyword>
<evidence type="ECO:0000256" key="6">
    <source>
        <dbReference type="ARBA" id="ARBA00023277"/>
    </source>
</evidence>
<keyword evidence="2" id="KW-0808">Transferase</keyword>
<comment type="caution">
    <text evidence="9">The sequence shown here is derived from an EMBL/GenBank/DDBJ whole genome shotgun (WGS) entry which is preliminary data.</text>
</comment>
<evidence type="ECO:0000313" key="9">
    <source>
        <dbReference type="EMBL" id="RCV91331.1"/>
    </source>
</evidence>
<feature type="domain" description="Four-carbon acid sugar kinase nucleotide binding" evidence="8">
    <location>
        <begin position="305"/>
        <end position="385"/>
    </location>
</feature>
<dbReference type="OrthoDB" id="191465at2"/>
<dbReference type="InterPro" id="IPR037051">
    <property type="entry name" value="4-carb_acid_sugar_kinase_N_sf"/>
</dbReference>
<dbReference type="Proteomes" id="UP000252405">
    <property type="component" value="Unassembled WGS sequence"/>
</dbReference>
<dbReference type="AlphaFoldDB" id="A0A368U3C3"/>
<dbReference type="InterPro" id="IPR010737">
    <property type="entry name" value="4-carb_acid_sugar_kinase_N"/>
</dbReference>
<organism evidence="9 10">
    <name type="scientific">Billgrantia montanilacus</name>
    <dbReference type="NCBI Taxonomy" id="2282305"/>
    <lineage>
        <taxon>Bacteria</taxon>
        <taxon>Pseudomonadati</taxon>
        <taxon>Pseudomonadota</taxon>
        <taxon>Gammaproteobacteria</taxon>
        <taxon>Oceanospirillales</taxon>
        <taxon>Halomonadaceae</taxon>
        <taxon>Billgrantia</taxon>
    </lineage>
</organism>
<dbReference type="Gene3D" id="3.40.50.10840">
    <property type="entry name" value="Putative sugar-binding, N-terminal domain"/>
    <property type="match status" value="1"/>
</dbReference>
<evidence type="ECO:0000256" key="1">
    <source>
        <dbReference type="ARBA" id="ARBA00005715"/>
    </source>
</evidence>
<evidence type="ECO:0000256" key="3">
    <source>
        <dbReference type="ARBA" id="ARBA00022741"/>
    </source>
</evidence>
<dbReference type="SUPFAM" id="SSF142764">
    <property type="entry name" value="YgbK-like"/>
    <property type="match status" value="1"/>
</dbReference>
<dbReference type="Gene3D" id="3.40.980.20">
    <property type="entry name" value="Four-carbon acid sugar kinase, nucleotide binding domain"/>
    <property type="match status" value="1"/>
</dbReference>
<evidence type="ECO:0000259" key="7">
    <source>
        <dbReference type="Pfam" id="PF07005"/>
    </source>
</evidence>
<dbReference type="Pfam" id="PF17042">
    <property type="entry name" value="NBD_C"/>
    <property type="match status" value="1"/>
</dbReference>
<sequence length="400" mass="41236">MGAGSTGCRVAIVADDLTGALDAAAPFAARGADARVVIALEALDDALSDWEGTWPEVIAVNTESRHLSAGQAAERVARATRCLARTAPTTWFKKVDSTLRGQVVAECIAMREATGHPLLLAPAVPAQGRLVRDAAVWVDGVPLAESAYRFDARSPPLLGPLDRAFGAEGMRLFHHAGHGMALPAGDCVADAESDQDLAILYDTLLRAGAPRLLAGAAGLATAMAQRCFGRLQACPRPLGSIRRVLYAVGSRSPRAGEQLAVLCDQAPSIPVLQALAGGVPELPGAVVVLIPGVPPASGLQEITAEDVAYAMAEGVAAVTRAWSNDGEELLFLTGGDIAMAALSRLGVRSISVEAEWSPGVALGFLDGDPARRVMTKAGGFGKASLLARLHRQLSAGLGAG</sequence>
<dbReference type="GO" id="GO:0016301">
    <property type="term" value="F:kinase activity"/>
    <property type="evidence" value="ECO:0007669"/>
    <property type="project" value="UniProtKB-KW"/>
</dbReference>